<proteinExistence type="inferred from homology"/>
<dbReference type="EC" id="3.1.26.5" evidence="7 8"/>
<dbReference type="SUPFAM" id="SSF54211">
    <property type="entry name" value="Ribosomal protein S5 domain 2-like"/>
    <property type="match status" value="1"/>
</dbReference>
<evidence type="ECO:0000313" key="9">
    <source>
        <dbReference type="EMBL" id="OGG30695.1"/>
    </source>
</evidence>
<protein>
    <recommendedName>
        <fullName evidence="7 8">Ribonuclease P protein component</fullName>
        <shortName evidence="7">RNase P protein</shortName>
        <shortName evidence="7">RNaseP protein</shortName>
        <ecNumber evidence="7 8">3.1.26.5</ecNumber>
    </recommendedName>
    <alternativeName>
        <fullName evidence="7">Protein C5</fullName>
    </alternativeName>
</protein>
<evidence type="ECO:0000256" key="8">
    <source>
        <dbReference type="NCBIfam" id="TIGR00188"/>
    </source>
</evidence>
<comment type="similarity">
    <text evidence="7">Belongs to the RnpA family.</text>
</comment>
<organism evidence="9 10">
    <name type="scientific">Candidatus Gottesmanbacteria bacterium RIFCSPLOWO2_01_FULL_49_10</name>
    <dbReference type="NCBI Taxonomy" id="1798396"/>
    <lineage>
        <taxon>Bacteria</taxon>
        <taxon>Candidatus Gottesmaniibacteriota</taxon>
    </lineage>
</organism>
<dbReference type="GO" id="GO:0000049">
    <property type="term" value="F:tRNA binding"/>
    <property type="evidence" value="ECO:0007669"/>
    <property type="project" value="UniProtKB-UniRule"/>
</dbReference>
<dbReference type="Pfam" id="PF00825">
    <property type="entry name" value="Ribonuclease_P"/>
    <property type="match status" value="1"/>
</dbReference>
<dbReference type="GO" id="GO:0004526">
    <property type="term" value="F:ribonuclease P activity"/>
    <property type="evidence" value="ECO:0007669"/>
    <property type="project" value="UniProtKB-UniRule"/>
</dbReference>
<comment type="function">
    <text evidence="1 7">RNaseP catalyzes the removal of the 5'-leader sequence from pre-tRNA to produce the mature 5'-terminus. It can also cleave other RNA substrates such as 4.5S RNA. The protein component plays an auxiliary but essential role in vivo by binding to the 5'-leader sequence and broadening the substrate specificity of the ribozyme.</text>
</comment>
<keyword evidence="4 7" id="KW-0255">Endonuclease</keyword>
<dbReference type="Gene3D" id="3.30.230.10">
    <property type="match status" value="1"/>
</dbReference>
<comment type="subunit">
    <text evidence="7">Consists of a catalytic RNA component (M1 or rnpB) and a protein subunit.</text>
</comment>
<dbReference type="PANTHER" id="PTHR33992:SF1">
    <property type="entry name" value="RIBONUCLEASE P PROTEIN COMPONENT"/>
    <property type="match status" value="1"/>
</dbReference>
<dbReference type="InterPro" id="IPR020539">
    <property type="entry name" value="RNase_P_CS"/>
</dbReference>
<gene>
    <name evidence="7" type="primary">rnpA</name>
    <name evidence="9" type="ORF">A2973_01515</name>
</gene>
<name>A0A1F6B195_9BACT</name>
<evidence type="ECO:0000256" key="2">
    <source>
        <dbReference type="ARBA" id="ARBA00022694"/>
    </source>
</evidence>
<evidence type="ECO:0000313" key="10">
    <source>
        <dbReference type="Proteomes" id="UP000176409"/>
    </source>
</evidence>
<accession>A0A1F6B195</accession>
<dbReference type="InterPro" id="IPR000100">
    <property type="entry name" value="RNase_P"/>
</dbReference>
<keyword evidence="3 7" id="KW-0540">Nuclease</keyword>
<evidence type="ECO:0000256" key="6">
    <source>
        <dbReference type="ARBA" id="ARBA00022884"/>
    </source>
</evidence>
<dbReference type="GO" id="GO:0030677">
    <property type="term" value="C:ribonuclease P complex"/>
    <property type="evidence" value="ECO:0007669"/>
    <property type="project" value="TreeGrafter"/>
</dbReference>
<dbReference type="HAMAP" id="MF_00227">
    <property type="entry name" value="RNase_P"/>
    <property type="match status" value="1"/>
</dbReference>
<dbReference type="EMBL" id="MFJZ01000009">
    <property type="protein sequence ID" value="OGG30695.1"/>
    <property type="molecule type" value="Genomic_DNA"/>
</dbReference>
<sequence length="113" mass="12940">MLPKPHRLPSFEIRSVLRYGKRVATRELQFVYRINSTPLSRFAFIVSTGIDKRATARNRMRRLVRESVHHVLGSIKPGWDGVMVVRKILPPEFSSVDGMVQELLRRAGLLDAS</sequence>
<evidence type="ECO:0000256" key="5">
    <source>
        <dbReference type="ARBA" id="ARBA00022801"/>
    </source>
</evidence>
<dbReference type="InterPro" id="IPR014721">
    <property type="entry name" value="Ribsml_uS5_D2-typ_fold_subgr"/>
</dbReference>
<dbReference type="InterPro" id="IPR020568">
    <property type="entry name" value="Ribosomal_Su5_D2-typ_SF"/>
</dbReference>
<dbReference type="PROSITE" id="PS00648">
    <property type="entry name" value="RIBONUCLEASE_P"/>
    <property type="match status" value="1"/>
</dbReference>
<evidence type="ECO:0000256" key="3">
    <source>
        <dbReference type="ARBA" id="ARBA00022722"/>
    </source>
</evidence>
<dbReference type="STRING" id="1798396.A2973_01515"/>
<reference evidence="9 10" key="1">
    <citation type="journal article" date="2016" name="Nat. Commun.">
        <title>Thousands of microbial genomes shed light on interconnected biogeochemical processes in an aquifer system.</title>
        <authorList>
            <person name="Anantharaman K."/>
            <person name="Brown C.T."/>
            <person name="Hug L.A."/>
            <person name="Sharon I."/>
            <person name="Castelle C.J."/>
            <person name="Probst A.J."/>
            <person name="Thomas B.C."/>
            <person name="Singh A."/>
            <person name="Wilkins M.J."/>
            <person name="Karaoz U."/>
            <person name="Brodie E.L."/>
            <person name="Williams K.H."/>
            <person name="Hubbard S.S."/>
            <person name="Banfield J.F."/>
        </authorList>
    </citation>
    <scope>NUCLEOTIDE SEQUENCE [LARGE SCALE GENOMIC DNA]</scope>
</reference>
<evidence type="ECO:0000256" key="7">
    <source>
        <dbReference type="HAMAP-Rule" id="MF_00227"/>
    </source>
</evidence>
<comment type="caution">
    <text evidence="9">The sequence shown here is derived from an EMBL/GenBank/DDBJ whole genome shotgun (WGS) entry which is preliminary data.</text>
</comment>
<dbReference type="PANTHER" id="PTHR33992">
    <property type="entry name" value="RIBONUCLEASE P PROTEIN COMPONENT"/>
    <property type="match status" value="1"/>
</dbReference>
<comment type="catalytic activity">
    <reaction evidence="7">
        <text>Endonucleolytic cleavage of RNA, removing 5'-extranucleotides from tRNA precursor.</text>
        <dbReference type="EC" id="3.1.26.5"/>
    </reaction>
</comment>
<keyword evidence="6 7" id="KW-0694">RNA-binding</keyword>
<dbReference type="GO" id="GO:0042781">
    <property type="term" value="F:3'-tRNA processing endoribonuclease activity"/>
    <property type="evidence" value="ECO:0007669"/>
    <property type="project" value="TreeGrafter"/>
</dbReference>
<dbReference type="NCBIfam" id="TIGR00188">
    <property type="entry name" value="rnpA"/>
    <property type="match status" value="1"/>
</dbReference>
<dbReference type="AlphaFoldDB" id="A0A1F6B195"/>
<dbReference type="Proteomes" id="UP000176409">
    <property type="component" value="Unassembled WGS sequence"/>
</dbReference>
<dbReference type="GO" id="GO:0001682">
    <property type="term" value="P:tRNA 5'-leader removal"/>
    <property type="evidence" value="ECO:0007669"/>
    <property type="project" value="UniProtKB-UniRule"/>
</dbReference>
<evidence type="ECO:0000256" key="1">
    <source>
        <dbReference type="ARBA" id="ARBA00002663"/>
    </source>
</evidence>
<keyword evidence="2 7" id="KW-0819">tRNA processing</keyword>
<keyword evidence="5 7" id="KW-0378">Hydrolase</keyword>
<evidence type="ECO:0000256" key="4">
    <source>
        <dbReference type="ARBA" id="ARBA00022759"/>
    </source>
</evidence>